<proteinExistence type="predicted"/>
<evidence type="ECO:0000313" key="1">
    <source>
        <dbReference type="EMBL" id="MPN43849.1"/>
    </source>
</evidence>
<comment type="caution">
    <text evidence="1">The sequence shown here is derived from an EMBL/GenBank/DDBJ whole genome shotgun (WGS) entry which is preliminary data.</text>
</comment>
<protein>
    <submittedName>
        <fullName evidence="1">Uncharacterized protein</fullName>
    </submittedName>
</protein>
<dbReference type="EMBL" id="VSSQ01102526">
    <property type="protein sequence ID" value="MPN43849.1"/>
    <property type="molecule type" value="Genomic_DNA"/>
</dbReference>
<gene>
    <name evidence="1" type="ORF">SDC9_191410</name>
</gene>
<sequence length="74" mass="8421">MEYFNIGFTHEKKYEAIRNTGLYHYTAPLVSKVTFPSDNFPTVPGGSWKGWLSAAPEDLIEAIKADDRYSECFV</sequence>
<name>A0A645I082_9ZZZZ</name>
<accession>A0A645I082</accession>
<organism evidence="1">
    <name type="scientific">bioreactor metagenome</name>
    <dbReference type="NCBI Taxonomy" id="1076179"/>
    <lineage>
        <taxon>unclassified sequences</taxon>
        <taxon>metagenomes</taxon>
        <taxon>ecological metagenomes</taxon>
    </lineage>
</organism>
<reference evidence="1" key="1">
    <citation type="submission" date="2019-08" db="EMBL/GenBank/DDBJ databases">
        <authorList>
            <person name="Kucharzyk K."/>
            <person name="Murdoch R.W."/>
            <person name="Higgins S."/>
            <person name="Loffler F."/>
        </authorList>
    </citation>
    <scope>NUCLEOTIDE SEQUENCE</scope>
</reference>
<dbReference type="AlphaFoldDB" id="A0A645I082"/>